<reference evidence="2 4" key="1">
    <citation type="submission" date="2014-04" db="EMBL/GenBank/DDBJ databases">
        <title>Transcriptional profiles of Haloferax mediterranei on the basis of nitrogen availability.</title>
        <authorList>
            <person name="Bautista V."/>
        </authorList>
    </citation>
    <scope>NUCLEOTIDE SEQUENCE [LARGE SCALE GENOMIC DNA]</scope>
    <source>
        <strain evidence="2">ATCC 33500</strain>
        <strain evidence="4">ATCC 33500 / DSM 1411 / JCM 8866 / NBRC 14739 / NCIMB 2177 / R-4</strain>
    </source>
</reference>
<dbReference type="RefSeq" id="WP_049917469.1">
    <property type="nucleotide sequence ID" value="NC_017941.2"/>
</dbReference>
<dbReference type="SUPFAM" id="SSF53474">
    <property type="entry name" value="alpha/beta-Hydrolases"/>
    <property type="match status" value="1"/>
</dbReference>
<dbReference type="AlphaFoldDB" id="A0A059TRY2"/>
<evidence type="ECO:0000313" key="5">
    <source>
        <dbReference type="Proteomes" id="UP000299011"/>
    </source>
</evidence>
<proteinExistence type="predicted"/>
<dbReference type="Pfam" id="PF12697">
    <property type="entry name" value="Abhydrolase_6"/>
    <property type="match status" value="1"/>
</dbReference>
<dbReference type="GeneID" id="40155252"/>
<keyword evidence="2" id="KW-0378">Hydrolase</keyword>
<dbReference type="Proteomes" id="UP000299011">
    <property type="component" value="Chromosome"/>
</dbReference>
<feature type="domain" description="AB hydrolase-1" evidence="1">
    <location>
        <begin position="30"/>
        <end position="288"/>
    </location>
</feature>
<evidence type="ECO:0000313" key="3">
    <source>
        <dbReference type="EMBL" id="QCQ74203.1"/>
    </source>
</evidence>
<organism evidence="2 4">
    <name type="scientific">Haloferax mediterranei (strain ATCC 33500 / DSM 1411 / JCM 8866 / NBRC 14739 / NCIMB 2177 / R-4)</name>
    <name type="common">Halobacterium mediterranei</name>
    <dbReference type="NCBI Taxonomy" id="523841"/>
    <lineage>
        <taxon>Archaea</taxon>
        <taxon>Methanobacteriati</taxon>
        <taxon>Methanobacteriota</taxon>
        <taxon>Stenosarchaea group</taxon>
        <taxon>Halobacteria</taxon>
        <taxon>Halobacteriales</taxon>
        <taxon>Haloferacaceae</taxon>
        <taxon>Haloferax</taxon>
    </lineage>
</organism>
<dbReference type="EMBL" id="CP007551">
    <property type="protein sequence ID" value="AHZ22931.1"/>
    <property type="molecule type" value="Genomic_DNA"/>
</dbReference>
<dbReference type="InterPro" id="IPR000073">
    <property type="entry name" value="AB_hydrolase_1"/>
</dbReference>
<accession>A0A059TRY2</accession>
<gene>
    <name evidence="2" type="ORF">BM92_09910</name>
    <name evidence="3" type="ORF">E6P09_02505</name>
</gene>
<protein>
    <submittedName>
        <fullName evidence="3">Alpha/beta fold hydrolase</fullName>
    </submittedName>
    <submittedName>
        <fullName evidence="2">Alpha/beta hydrolase</fullName>
    </submittedName>
</protein>
<dbReference type="OrthoDB" id="182518at2157"/>
<reference evidence="3 5" key="2">
    <citation type="submission" date="2019-04" db="EMBL/GenBank/DDBJ databases">
        <title>Methylomes of two halophilic Archaea, Haloarcula marismortui and Haloferax mediterranei.</title>
        <authorList>
            <person name="DasSarma S."/>
            <person name="DasSarma P."/>
            <person name="DasSarma S."/>
            <person name="Fomenkov A."/>
            <person name="Vincze T."/>
            <person name="Anton B.P."/>
            <person name="Roberts R.J."/>
        </authorList>
    </citation>
    <scope>NUCLEOTIDE SEQUENCE [LARGE SCALE GENOMIC DNA]</scope>
    <source>
        <strain evidence="3">ATCC 33500</strain>
        <strain evidence="5">ATCC 33500 / DSM 1411 / JCM 8866 / NBRC 14739 / NCIMB 2177 / R-4</strain>
    </source>
</reference>
<dbReference type="EMBL" id="CP039139">
    <property type="protein sequence ID" value="QCQ74203.1"/>
    <property type="molecule type" value="Genomic_DNA"/>
</dbReference>
<dbReference type="InterPro" id="IPR029058">
    <property type="entry name" value="AB_hydrolase_fold"/>
</dbReference>
<evidence type="ECO:0000313" key="2">
    <source>
        <dbReference type="EMBL" id="AHZ22931.1"/>
    </source>
</evidence>
<dbReference type="Proteomes" id="UP000027075">
    <property type="component" value="Chromosome"/>
</dbReference>
<dbReference type="InterPro" id="IPR050228">
    <property type="entry name" value="Carboxylesterase_BioH"/>
</dbReference>
<name>A0A059TRY2_HALMT</name>
<dbReference type="PANTHER" id="PTHR43194:SF2">
    <property type="entry name" value="PEROXISOMAL MEMBRANE PROTEIN LPX1"/>
    <property type="match status" value="1"/>
</dbReference>
<evidence type="ECO:0000313" key="4">
    <source>
        <dbReference type="Proteomes" id="UP000027075"/>
    </source>
</evidence>
<evidence type="ECO:0000259" key="1">
    <source>
        <dbReference type="Pfam" id="PF12697"/>
    </source>
</evidence>
<sequence length="303" mass="32988">MNLVAHAVPSADGTRLRVWERTPEGADEAVLFLHGGMTSSQALLAPPVPDDDSYSWLHRAAEHGQAVFAVDIRGYGESERPPEMRVPPEEHGPPVRASDAAMDVEAAYEFVRERFGAVHLVGISWGTMTGGTFVTESAPELESLVLCAPVYVPPYDFEEGLAGLGLEPDLDAYYKEEKSTVMKRQGMEETTPLFEAVWETQVASNQGVEGEDAYIAQTGALADVRAGCNGNPVYDAGVIEVPTLVVRGSADPVARRDDALTLYDELGGDETQYLEIGGGTHFMMHGPHRQALYDSVYDFQQRI</sequence>
<dbReference type="PANTHER" id="PTHR43194">
    <property type="entry name" value="HYDROLASE ALPHA/BETA FOLD FAMILY"/>
    <property type="match status" value="1"/>
</dbReference>
<dbReference type="GO" id="GO:0016787">
    <property type="term" value="F:hydrolase activity"/>
    <property type="evidence" value="ECO:0007669"/>
    <property type="project" value="UniProtKB-KW"/>
</dbReference>
<dbReference type="Gene3D" id="3.40.50.1820">
    <property type="entry name" value="alpha/beta hydrolase"/>
    <property type="match status" value="1"/>
</dbReference>